<dbReference type="InterPro" id="IPR001789">
    <property type="entry name" value="Sig_transdc_resp-reg_receiver"/>
</dbReference>
<reference evidence="9" key="1">
    <citation type="submission" date="2017-08" db="EMBL/GenBank/DDBJ databases">
        <authorList>
            <person name="Imhoff J.F."/>
            <person name="Rahn T."/>
            <person name="Kuenzel S."/>
            <person name="Neulinger S.C."/>
        </authorList>
    </citation>
    <scope>NUCLEOTIDE SEQUENCE</scope>
    <source>
        <strain evidence="9">DSM 9154</strain>
    </source>
</reference>
<dbReference type="EMBL" id="NRRE01000027">
    <property type="protein sequence ID" value="MBK1698417.1"/>
    <property type="molecule type" value="Genomic_DNA"/>
</dbReference>
<comment type="caution">
    <text evidence="9">The sequence shown here is derived from an EMBL/GenBank/DDBJ whole genome shotgun (WGS) entry which is preliminary data.</text>
</comment>
<evidence type="ECO:0000313" key="9">
    <source>
        <dbReference type="EMBL" id="MBK1698417.1"/>
    </source>
</evidence>
<dbReference type="InterPro" id="IPR000014">
    <property type="entry name" value="PAS"/>
</dbReference>
<keyword evidence="3 4" id="KW-0597">Phosphoprotein</keyword>
<dbReference type="Gene3D" id="1.10.287.130">
    <property type="match status" value="1"/>
</dbReference>
<evidence type="ECO:0000256" key="1">
    <source>
        <dbReference type="ARBA" id="ARBA00000085"/>
    </source>
</evidence>
<dbReference type="Pfam" id="PF00072">
    <property type="entry name" value="Response_reg"/>
    <property type="match status" value="1"/>
</dbReference>
<feature type="domain" description="Response regulatory" evidence="7">
    <location>
        <begin position="710"/>
        <end position="826"/>
    </location>
</feature>
<dbReference type="PANTHER" id="PTHR43065:SF42">
    <property type="entry name" value="TWO-COMPONENT SENSOR PPRA"/>
    <property type="match status" value="1"/>
</dbReference>
<dbReference type="PANTHER" id="PTHR43065">
    <property type="entry name" value="SENSOR HISTIDINE KINASE"/>
    <property type="match status" value="1"/>
</dbReference>
<dbReference type="PROSITE" id="PS50110">
    <property type="entry name" value="RESPONSE_REGULATORY"/>
    <property type="match status" value="1"/>
</dbReference>
<proteinExistence type="predicted"/>
<keyword evidence="5" id="KW-0812">Transmembrane</keyword>
<feature type="domain" description="PAS" evidence="8">
    <location>
        <begin position="323"/>
        <end position="388"/>
    </location>
</feature>
<evidence type="ECO:0000256" key="5">
    <source>
        <dbReference type="SAM" id="Phobius"/>
    </source>
</evidence>
<dbReference type="Gene3D" id="3.40.50.2300">
    <property type="match status" value="1"/>
</dbReference>
<dbReference type="Proteomes" id="UP000778970">
    <property type="component" value="Unassembled WGS sequence"/>
</dbReference>
<dbReference type="CDD" id="cd00130">
    <property type="entry name" value="PAS"/>
    <property type="match status" value="2"/>
</dbReference>
<keyword evidence="9" id="KW-0808">Transferase</keyword>
<dbReference type="SUPFAM" id="SSF55785">
    <property type="entry name" value="PYP-like sensor domain (PAS domain)"/>
    <property type="match status" value="3"/>
</dbReference>
<organism evidence="9 10">
    <name type="scientific">Rhodovibrio salinarum</name>
    <dbReference type="NCBI Taxonomy" id="1087"/>
    <lineage>
        <taxon>Bacteria</taxon>
        <taxon>Pseudomonadati</taxon>
        <taxon>Pseudomonadota</taxon>
        <taxon>Alphaproteobacteria</taxon>
        <taxon>Rhodospirillales</taxon>
        <taxon>Rhodovibrionaceae</taxon>
        <taxon>Rhodovibrio</taxon>
    </lineage>
</organism>
<dbReference type="InterPro" id="IPR003594">
    <property type="entry name" value="HATPase_dom"/>
</dbReference>
<protein>
    <recommendedName>
        <fullName evidence="2">histidine kinase</fullName>
        <ecNumber evidence="2">2.7.13.3</ecNumber>
    </recommendedName>
</protein>
<dbReference type="PROSITE" id="PS50109">
    <property type="entry name" value="HIS_KIN"/>
    <property type="match status" value="1"/>
</dbReference>
<accession>A0A934QKJ7</accession>
<dbReference type="Gene3D" id="3.30.450.20">
    <property type="entry name" value="PAS domain"/>
    <property type="match status" value="3"/>
</dbReference>
<dbReference type="InterPro" id="IPR005467">
    <property type="entry name" value="His_kinase_dom"/>
</dbReference>
<comment type="catalytic activity">
    <reaction evidence="1">
        <text>ATP + protein L-histidine = ADP + protein N-phospho-L-histidine.</text>
        <dbReference type="EC" id="2.7.13.3"/>
    </reaction>
</comment>
<evidence type="ECO:0000259" key="8">
    <source>
        <dbReference type="PROSITE" id="PS50112"/>
    </source>
</evidence>
<dbReference type="Pfam" id="PF02518">
    <property type="entry name" value="HATPase_c"/>
    <property type="match status" value="1"/>
</dbReference>
<dbReference type="SMART" id="SM00448">
    <property type="entry name" value="REC"/>
    <property type="match status" value="1"/>
</dbReference>
<dbReference type="SMART" id="SM00387">
    <property type="entry name" value="HATPase_c"/>
    <property type="match status" value="1"/>
</dbReference>
<dbReference type="InterPro" id="IPR003661">
    <property type="entry name" value="HisK_dim/P_dom"/>
</dbReference>
<evidence type="ECO:0000256" key="2">
    <source>
        <dbReference type="ARBA" id="ARBA00012438"/>
    </source>
</evidence>
<dbReference type="CDD" id="cd00082">
    <property type="entry name" value="HisKA"/>
    <property type="match status" value="1"/>
</dbReference>
<evidence type="ECO:0000256" key="4">
    <source>
        <dbReference type="PROSITE-ProRule" id="PRU00169"/>
    </source>
</evidence>
<dbReference type="RefSeq" id="WP_051431983.1">
    <property type="nucleotide sequence ID" value="NZ_NRRE01000027.1"/>
</dbReference>
<feature type="transmembrane region" description="Helical" evidence="5">
    <location>
        <begin position="35"/>
        <end position="58"/>
    </location>
</feature>
<dbReference type="EC" id="2.7.13.3" evidence="2"/>
<dbReference type="Pfam" id="PF13188">
    <property type="entry name" value="PAS_8"/>
    <property type="match status" value="1"/>
</dbReference>
<keyword evidence="9" id="KW-0418">Kinase</keyword>
<dbReference type="SUPFAM" id="SSF47384">
    <property type="entry name" value="Homodimeric domain of signal transducing histidine kinase"/>
    <property type="match status" value="1"/>
</dbReference>
<evidence type="ECO:0000313" key="10">
    <source>
        <dbReference type="Proteomes" id="UP000778970"/>
    </source>
</evidence>
<dbReference type="PRINTS" id="PR00344">
    <property type="entry name" value="BCTRLSENSOR"/>
</dbReference>
<evidence type="ECO:0000256" key="3">
    <source>
        <dbReference type="ARBA" id="ARBA00022553"/>
    </source>
</evidence>
<gene>
    <name evidence="9" type="ORF">CKO21_14305</name>
</gene>
<dbReference type="InterPro" id="IPR035965">
    <property type="entry name" value="PAS-like_dom_sf"/>
</dbReference>
<dbReference type="Gene3D" id="3.30.565.10">
    <property type="entry name" value="Histidine kinase-like ATPase, C-terminal domain"/>
    <property type="match status" value="1"/>
</dbReference>
<dbReference type="NCBIfam" id="TIGR00229">
    <property type="entry name" value="sensory_box"/>
    <property type="match status" value="2"/>
</dbReference>
<dbReference type="Pfam" id="PF00512">
    <property type="entry name" value="HisKA"/>
    <property type="match status" value="1"/>
</dbReference>
<dbReference type="PROSITE" id="PS50112">
    <property type="entry name" value="PAS"/>
    <property type="match status" value="2"/>
</dbReference>
<sequence>MAIAVATAGLIGGTTPVRAQAVAGAAAAGGWGSPLVLLLAGLAGALALVAGGLAVILIRTQRGRVRMQAAFNAMPWPRQLGRRDGTPLVNNPAFVERFGDRRRALPEVLAEQVDDDGARQELRRLAANAAAGIGGHVEAPVWDPDSGERIWLDVRAQPMPDQDGLVAWLTEDITARRQMQDILRTEMARFVDLLEHAPVGFYSVDGDGRFLFVNKTLTDWLGTTPEKLTDGHIRLHDLIPEAATEGAPAHVPFASEETVHAASGDAVTLGPREVVLVGPTGQRIETYITQEVVGGEDGQPISTRSVVRNLSDERQVHDALERSERRFRRFFQQSPVGIALLDADGRVQECNAAFSKLMGVSRDAVVGQPAQQLVRPGDRAALGQALSRDGGGGRPEVRPAAEPDTVCRVFATPLDAEGAGGARGLEREGHVLHLIDATEQKNLEEQFAQSQKMQAVGQLAGGIAHDFNNLLTAMIGFCDLLLLRHRPGDQSFADLMQVKQNANRAANLVRQLLAFSRQQTLRPTVLSVTDVLQELMHLLRRLIGENIQLDVIHGRSLWEVKVDQGQLEQVIINLAVNARDAMADGGGELAIRTSNQQLSRPLKREGETVPPGDYVLIEVADSGCGIAQENLDRIFEPFFSTKEVGAGTGLGLSTVYGIVKQTGGFILVDSAPGVGTNFQIYLPRHQQIASEHAPTKSGQGQVTDLTGMGTLLLVEDEEAVRAFSARALRKKGYTVLEASSGEHALDVMADQGDQVDLLITDVVMPNLDGPALVKRVRETRPDVKVIFISGYTEDSFRRNLGEEADTHFLGKPFTLKQLAGMVKDVLYADAR</sequence>
<dbReference type="SUPFAM" id="SSF55874">
    <property type="entry name" value="ATPase domain of HSP90 chaperone/DNA topoisomerase II/histidine kinase"/>
    <property type="match status" value="1"/>
</dbReference>
<keyword evidence="10" id="KW-1185">Reference proteome</keyword>
<reference evidence="9" key="2">
    <citation type="journal article" date="2020" name="Microorganisms">
        <title>Osmotic Adaptation and Compatible Solute Biosynthesis of Phototrophic Bacteria as Revealed from Genome Analyses.</title>
        <authorList>
            <person name="Imhoff J.F."/>
            <person name="Rahn T."/>
            <person name="Kunzel S."/>
            <person name="Keller A."/>
            <person name="Neulinger S.C."/>
        </authorList>
    </citation>
    <scope>NUCLEOTIDE SEQUENCE</scope>
    <source>
        <strain evidence="9">DSM 9154</strain>
    </source>
</reference>
<feature type="modified residue" description="4-aspartylphosphate" evidence="4">
    <location>
        <position position="761"/>
    </location>
</feature>
<feature type="domain" description="Histidine kinase" evidence="6">
    <location>
        <begin position="462"/>
        <end position="686"/>
    </location>
</feature>
<feature type="domain" description="PAS" evidence="8">
    <location>
        <begin position="186"/>
        <end position="239"/>
    </location>
</feature>
<dbReference type="InterPro" id="IPR013656">
    <property type="entry name" value="PAS_4"/>
</dbReference>
<dbReference type="SUPFAM" id="SSF52172">
    <property type="entry name" value="CheY-like"/>
    <property type="match status" value="1"/>
</dbReference>
<dbReference type="AlphaFoldDB" id="A0A934QKJ7"/>
<dbReference type="InterPro" id="IPR011006">
    <property type="entry name" value="CheY-like_superfamily"/>
</dbReference>
<evidence type="ECO:0000259" key="6">
    <source>
        <dbReference type="PROSITE" id="PS50109"/>
    </source>
</evidence>
<evidence type="ECO:0000259" key="7">
    <source>
        <dbReference type="PROSITE" id="PS50110"/>
    </source>
</evidence>
<dbReference type="GO" id="GO:0000155">
    <property type="term" value="F:phosphorelay sensor kinase activity"/>
    <property type="evidence" value="ECO:0007669"/>
    <property type="project" value="InterPro"/>
</dbReference>
<dbReference type="SMART" id="SM00091">
    <property type="entry name" value="PAS"/>
    <property type="match status" value="2"/>
</dbReference>
<dbReference type="InterPro" id="IPR036097">
    <property type="entry name" value="HisK_dim/P_sf"/>
</dbReference>
<dbReference type="FunFam" id="1.10.287.130:FF:000037">
    <property type="entry name" value="Hybrid sensor histidine kinase/response regulator"/>
    <property type="match status" value="1"/>
</dbReference>
<dbReference type="InterPro" id="IPR036890">
    <property type="entry name" value="HATPase_C_sf"/>
</dbReference>
<dbReference type="SMART" id="SM00388">
    <property type="entry name" value="HisKA"/>
    <property type="match status" value="1"/>
</dbReference>
<keyword evidence="5" id="KW-0472">Membrane</keyword>
<keyword evidence="5" id="KW-1133">Transmembrane helix</keyword>
<dbReference type="InterPro" id="IPR004358">
    <property type="entry name" value="Sig_transdc_His_kin-like_C"/>
</dbReference>
<dbReference type="Pfam" id="PF08448">
    <property type="entry name" value="PAS_4"/>
    <property type="match status" value="1"/>
</dbReference>
<name>A0A934QKJ7_9PROT</name>